<gene>
    <name evidence="1" type="ORF">COX22_02485</name>
</gene>
<dbReference type="PANTHER" id="PTHR11669:SF8">
    <property type="entry name" value="DNA POLYMERASE III SUBUNIT DELTA"/>
    <property type="match status" value="1"/>
</dbReference>
<evidence type="ECO:0000313" key="2">
    <source>
        <dbReference type="Proteomes" id="UP000230729"/>
    </source>
</evidence>
<dbReference type="SUPFAM" id="SSF52540">
    <property type="entry name" value="P-loop containing nucleoside triphosphate hydrolases"/>
    <property type="match status" value="1"/>
</dbReference>
<dbReference type="Pfam" id="PF13177">
    <property type="entry name" value="DNA_pol3_delta2"/>
    <property type="match status" value="1"/>
</dbReference>
<evidence type="ECO:0000313" key="1">
    <source>
        <dbReference type="EMBL" id="PIP33795.1"/>
    </source>
</evidence>
<dbReference type="InterPro" id="IPR050238">
    <property type="entry name" value="DNA_Rep/Repair_Clamp_Loader"/>
</dbReference>
<dbReference type="Proteomes" id="UP000230729">
    <property type="component" value="Unassembled WGS sequence"/>
</dbReference>
<organism evidence="1 2">
    <name type="scientific">Candidatus Falkowbacteria bacterium CG23_combo_of_CG06-09_8_20_14_all_49_15</name>
    <dbReference type="NCBI Taxonomy" id="1974572"/>
    <lineage>
        <taxon>Bacteria</taxon>
        <taxon>Candidatus Falkowiibacteriota</taxon>
    </lineage>
</organism>
<dbReference type="AlphaFoldDB" id="A0A2G9ZKU2"/>
<sequence>MLERQTNFSWPLVGNEPIKDYLAKVILSGNLSGSYVFSGPDNLGKTTTALHFSRILLCQEEKTKRAVLPCGHCPACRQFSGGADGLFGEDSRHGDFHLVKKDKDKKNISIAQIRELNKILGLSSFLNSYKIGVIKHAEYLSEDAANALLKTMEEPRANVLIILITSAPDSLPRTIISRSQVVEFKPVPAARLYDYLVQEKKAPRSQALIFSRLAAGRPALASKFFEDEDFYLLYRQRINVLLSFFPADLNSRFNMIDSLFQDVPKGQEQVRTAERILDGWQGVLRDALLWHFGEKDLIQHEPCQEEIAALVGRFAPAAILSWQKAIRAGREYLRANVSPKTVLENLAVNFL</sequence>
<accession>A0A2G9ZKU2</accession>
<protein>
    <recommendedName>
        <fullName evidence="3">DNA polymerase III subunit delta</fullName>
    </recommendedName>
</protein>
<proteinExistence type="predicted"/>
<dbReference type="Gene3D" id="3.40.50.300">
    <property type="entry name" value="P-loop containing nucleotide triphosphate hydrolases"/>
    <property type="match status" value="1"/>
</dbReference>
<reference evidence="1 2" key="1">
    <citation type="submission" date="2017-09" db="EMBL/GenBank/DDBJ databases">
        <title>Depth-based differentiation of microbial function through sediment-hosted aquifers and enrichment of novel symbionts in the deep terrestrial subsurface.</title>
        <authorList>
            <person name="Probst A.J."/>
            <person name="Ladd B."/>
            <person name="Jarett J.K."/>
            <person name="Geller-Mcgrath D.E."/>
            <person name="Sieber C.M."/>
            <person name="Emerson J.B."/>
            <person name="Anantharaman K."/>
            <person name="Thomas B.C."/>
            <person name="Malmstrom R."/>
            <person name="Stieglmeier M."/>
            <person name="Klingl A."/>
            <person name="Woyke T."/>
            <person name="Ryan C.M."/>
            <person name="Banfield J.F."/>
        </authorList>
    </citation>
    <scope>NUCLEOTIDE SEQUENCE [LARGE SCALE GENOMIC DNA]</scope>
    <source>
        <strain evidence="1">CG23_combo_of_CG06-09_8_20_14_all_49_15</strain>
    </source>
</reference>
<dbReference type="InterPro" id="IPR027417">
    <property type="entry name" value="P-loop_NTPase"/>
</dbReference>
<dbReference type="PANTHER" id="PTHR11669">
    <property type="entry name" value="REPLICATION FACTOR C / DNA POLYMERASE III GAMMA-TAU SUBUNIT"/>
    <property type="match status" value="1"/>
</dbReference>
<name>A0A2G9ZKU2_9BACT</name>
<comment type="caution">
    <text evidence="1">The sequence shown here is derived from an EMBL/GenBank/DDBJ whole genome shotgun (WGS) entry which is preliminary data.</text>
</comment>
<dbReference type="EMBL" id="PCSD01000052">
    <property type="protein sequence ID" value="PIP33795.1"/>
    <property type="molecule type" value="Genomic_DNA"/>
</dbReference>
<evidence type="ECO:0008006" key="3">
    <source>
        <dbReference type="Google" id="ProtNLM"/>
    </source>
</evidence>
<dbReference type="GO" id="GO:0006261">
    <property type="term" value="P:DNA-templated DNA replication"/>
    <property type="evidence" value="ECO:0007669"/>
    <property type="project" value="TreeGrafter"/>
</dbReference>